<gene>
    <name evidence="1" type="ORF">OMK_01241</name>
</gene>
<dbReference type="HOGENOM" id="CLU_164577_1_0_9"/>
<dbReference type="Proteomes" id="UP000014127">
    <property type="component" value="Unassembled WGS sequence"/>
</dbReference>
<keyword evidence="2" id="KW-1185">Reference proteome</keyword>
<dbReference type="Pfam" id="PF16110">
    <property type="entry name" value="DUF4828"/>
    <property type="match status" value="1"/>
</dbReference>
<name>S1P2H2_9ENTE</name>
<evidence type="ECO:0000313" key="1">
    <source>
        <dbReference type="EMBL" id="EOT41072.1"/>
    </source>
</evidence>
<comment type="caution">
    <text evidence="1">The sequence shown here is derived from an EMBL/GenBank/DDBJ whole genome shotgun (WGS) entry which is preliminary data.</text>
</comment>
<reference evidence="1 2" key="1">
    <citation type="submission" date="2013-03" db="EMBL/GenBank/DDBJ databases">
        <title>The Genome Sequence of Enterococcus dispar ATCC_51266 (Illumina only assembly).</title>
        <authorList>
            <consortium name="The Broad Institute Genomics Platform"/>
            <consortium name="The Broad Institute Genome Sequencing Center for Infectious Disease"/>
            <person name="Earl A."/>
            <person name="Russ C."/>
            <person name="Gilmore M."/>
            <person name="Surin D."/>
            <person name="Walker B."/>
            <person name="Young S."/>
            <person name="Zeng Q."/>
            <person name="Gargeya S."/>
            <person name="Fitzgerald M."/>
            <person name="Haas B."/>
            <person name="Abouelleil A."/>
            <person name="Allen A.W."/>
            <person name="Alvarado L."/>
            <person name="Arachchi H.M."/>
            <person name="Berlin A.M."/>
            <person name="Chapman S.B."/>
            <person name="Gainer-Dewar J."/>
            <person name="Goldberg J."/>
            <person name="Griggs A."/>
            <person name="Gujja S."/>
            <person name="Hansen M."/>
            <person name="Howarth C."/>
            <person name="Imamovic A."/>
            <person name="Ireland A."/>
            <person name="Larimer J."/>
            <person name="McCowan C."/>
            <person name="Murphy C."/>
            <person name="Pearson M."/>
            <person name="Poon T.W."/>
            <person name="Priest M."/>
            <person name="Roberts A."/>
            <person name="Saif S."/>
            <person name="Shea T."/>
            <person name="Sisk P."/>
            <person name="Sykes S."/>
            <person name="Wortman J."/>
            <person name="Nusbaum C."/>
            <person name="Birren B."/>
        </authorList>
    </citation>
    <scope>NUCLEOTIDE SEQUENCE [LARGE SCALE GENOMIC DNA]</scope>
    <source>
        <strain evidence="1 2">ATCC 51266</strain>
    </source>
</reference>
<dbReference type="AlphaFoldDB" id="S1P2H2"/>
<organism evidence="1 2">
    <name type="scientific">Enterococcus dispar ATCC 51266</name>
    <dbReference type="NCBI Taxonomy" id="1139219"/>
    <lineage>
        <taxon>Bacteria</taxon>
        <taxon>Bacillati</taxon>
        <taxon>Bacillota</taxon>
        <taxon>Bacilli</taxon>
        <taxon>Lactobacillales</taxon>
        <taxon>Enterococcaceae</taxon>
        <taxon>Enterococcus</taxon>
    </lineage>
</organism>
<dbReference type="RefSeq" id="WP_016172418.1">
    <property type="nucleotide sequence ID" value="NZ_ASWK01000001.1"/>
</dbReference>
<evidence type="ECO:0000313" key="2">
    <source>
        <dbReference type="Proteomes" id="UP000014127"/>
    </source>
</evidence>
<dbReference type="EMBL" id="AHYR01000005">
    <property type="protein sequence ID" value="EOT41072.1"/>
    <property type="molecule type" value="Genomic_DNA"/>
</dbReference>
<evidence type="ECO:0008006" key="3">
    <source>
        <dbReference type="Google" id="ProtNLM"/>
    </source>
</evidence>
<dbReference type="STRING" id="44009.RV01_GL002223"/>
<dbReference type="OrthoDB" id="2246468at2"/>
<proteinExistence type="predicted"/>
<dbReference type="PATRIC" id="fig|1139219.3.peg.1200"/>
<accession>S1P2H2</accession>
<sequence length="118" mass="13749">MKKHFPLLLGLSLVTGIVGTIFLHKNKREPSVFIGSWFYQTPLEKVHFTIDEKWHLTRNSRPVKTVLVELTPERLVLLDAMGYKLTFLLKEGQLYFYDETEIDGSCHRLTLETAKKDK</sequence>
<protein>
    <recommendedName>
        <fullName evidence="3">DUF4828 domain-containing protein</fullName>
    </recommendedName>
</protein>
<dbReference type="InterPro" id="IPR032254">
    <property type="entry name" value="DUF4828"/>
</dbReference>